<reference evidence="3" key="1">
    <citation type="submission" date="2019-02" db="EMBL/GenBank/DDBJ databases">
        <authorList>
            <person name="Gruber-Vodicka R. H."/>
            <person name="Seah K. B. B."/>
        </authorList>
    </citation>
    <scope>NUCLEOTIDE SEQUENCE</scope>
    <source>
        <strain evidence="3">BECK_DK161</strain>
    </source>
</reference>
<gene>
    <name evidence="3" type="ORF">BECKDK2373C_GA0170839_104312</name>
</gene>
<organism evidence="3">
    <name type="scientific">Candidatus Kentrum sp. DK</name>
    <dbReference type="NCBI Taxonomy" id="2126562"/>
    <lineage>
        <taxon>Bacteria</taxon>
        <taxon>Pseudomonadati</taxon>
        <taxon>Pseudomonadota</taxon>
        <taxon>Gammaproteobacteria</taxon>
        <taxon>Candidatus Kentrum</taxon>
    </lineage>
</organism>
<dbReference type="InterPro" id="IPR013321">
    <property type="entry name" value="Arc_rbn_hlx_hlx"/>
</dbReference>
<protein>
    <submittedName>
        <fullName evidence="3">Uncharacterized conserved protein, DUF1778 family</fullName>
    </submittedName>
</protein>
<accession>A0A450SLG9</accession>
<evidence type="ECO:0000256" key="2">
    <source>
        <dbReference type="ARBA" id="ARBA00049988"/>
    </source>
</evidence>
<dbReference type="InterPro" id="IPR010985">
    <property type="entry name" value="Ribbon_hlx_hlx"/>
</dbReference>
<dbReference type="AlphaFoldDB" id="A0A450SLG9"/>
<comment type="similarity">
    <text evidence="2">Belongs to the TacA antitoxin family.</text>
</comment>
<evidence type="ECO:0000313" key="3">
    <source>
        <dbReference type="EMBL" id="VFJ54430.1"/>
    </source>
</evidence>
<dbReference type="Gene3D" id="1.20.890.30">
    <property type="entry name" value="VCA0319-like"/>
    <property type="match status" value="1"/>
</dbReference>
<dbReference type="Gene3D" id="1.10.1220.10">
    <property type="entry name" value="Met repressor-like"/>
    <property type="match status" value="1"/>
</dbReference>
<proteinExistence type="inferred from homology"/>
<keyword evidence="1" id="KW-1277">Toxin-antitoxin system</keyword>
<sequence length="110" mass="12311">MSIAAPSPERVRITARVPAGVQSLLETAAAMRGATVNQFMVQSALREAERIIDRERMIHLSSRDAERFFEALENPAPPGSKLKMALKSHEDARIDDQGTTFAWRPRPKRV</sequence>
<dbReference type="GO" id="GO:0006355">
    <property type="term" value="P:regulation of DNA-templated transcription"/>
    <property type="evidence" value="ECO:0007669"/>
    <property type="project" value="InterPro"/>
</dbReference>
<dbReference type="InterPro" id="IPR014795">
    <property type="entry name" value="TacA_1-like"/>
</dbReference>
<name>A0A450SLG9_9GAMM</name>
<dbReference type="PANTHER" id="PTHR35401">
    <property type="entry name" value="COPG FAMILY HELIX-TURN-HELIX PROTEIN-RELATED-RELATED"/>
    <property type="match status" value="1"/>
</dbReference>
<dbReference type="PANTHER" id="PTHR35401:SF2">
    <property type="entry name" value="ABC-TYPE TRANSPORT SYSTEM"/>
    <property type="match status" value="1"/>
</dbReference>
<dbReference type="Pfam" id="PF08681">
    <property type="entry name" value="TacA1"/>
    <property type="match status" value="1"/>
</dbReference>
<dbReference type="SUPFAM" id="SSF47598">
    <property type="entry name" value="Ribbon-helix-helix"/>
    <property type="match status" value="1"/>
</dbReference>
<evidence type="ECO:0000256" key="1">
    <source>
        <dbReference type="ARBA" id="ARBA00022649"/>
    </source>
</evidence>
<dbReference type="EMBL" id="CAADEY010000043">
    <property type="protein sequence ID" value="VFJ54430.1"/>
    <property type="molecule type" value="Genomic_DNA"/>
</dbReference>